<proteinExistence type="inferred from homology"/>
<keyword evidence="4" id="KW-0554">One-carbon metabolism</keyword>
<evidence type="ECO:0000256" key="1">
    <source>
        <dbReference type="ARBA" id="ARBA00004903"/>
    </source>
</evidence>
<protein>
    <recommendedName>
        <fullName evidence="3">Dihydrofolate reductase</fullName>
        <ecNumber evidence="2">1.5.1.3</ecNumber>
    </recommendedName>
</protein>
<dbReference type="PANTHER" id="PTHR48069">
    <property type="entry name" value="DIHYDROFOLATE REDUCTASE"/>
    <property type="match status" value="1"/>
</dbReference>
<organism evidence="10 11">
    <name type="scientific">Chaetomium strumarium</name>
    <dbReference type="NCBI Taxonomy" id="1170767"/>
    <lineage>
        <taxon>Eukaryota</taxon>
        <taxon>Fungi</taxon>
        <taxon>Dikarya</taxon>
        <taxon>Ascomycota</taxon>
        <taxon>Pezizomycotina</taxon>
        <taxon>Sordariomycetes</taxon>
        <taxon>Sordariomycetidae</taxon>
        <taxon>Sordariales</taxon>
        <taxon>Chaetomiaceae</taxon>
        <taxon>Chaetomium</taxon>
    </lineage>
</organism>
<dbReference type="PROSITE" id="PS51330">
    <property type="entry name" value="DHFR_2"/>
    <property type="match status" value="1"/>
</dbReference>
<keyword evidence="5" id="KW-0521">NADP</keyword>
<comment type="caution">
    <text evidence="10">The sequence shown here is derived from an EMBL/GenBank/DDBJ whole genome shotgun (WGS) entry which is preliminary data.</text>
</comment>
<feature type="region of interest" description="Disordered" evidence="8">
    <location>
        <begin position="73"/>
        <end position="104"/>
    </location>
</feature>
<dbReference type="InterPro" id="IPR024072">
    <property type="entry name" value="DHFR-like_dom_sf"/>
</dbReference>
<dbReference type="EMBL" id="JAUDZG010000007">
    <property type="protein sequence ID" value="KAK3302027.1"/>
    <property type="molecule type" value="Genomic_DNA"/>
</dbReference>
<dbReference type="GO" id="GO:0006730">
    <property type="term" value="P:one-carbon metabolic process"/>
    <property type="evidence" value="ECO:0007669"/>
    <property type="project" value="UniProtKB-KW"/>
</dbReference>
<reference evidence="10" key="2">
    <citation type="submission" date="2023-06" db="EMBL/GenBank/DDBJ databases">
        <authorList>
            <consortium name="Lawrence Berkeley National Laboratory"/>
            <person name="Mondo S.J."/>
            <person name="Hensen N."/>
            <person name="Bonometti L."/>
            <person name="Westerberg I."/>
            <person name="Brannstrom I.O."/>
            <person name="Guillou S."/>
            <person name="Cros-Aarteil S."/>
            <person name="Calhoun S."/>
            <person name="Haridas S."/>
            <person name="Kuo A."/>
            <person name="Pangilinan J."/>
            <person name="Riley R."/>
            <person name="Labutti K."/>
            <person name="Andreopoulos B."/>
            <person name="Lipzen A."/>
            <person name="Chen C."/>
            <person name="Yanf M."/>
            <person name="Daum C."/>
            <person name="Ng V."/>
            <person name="Clum A."/>
            <person name="Steindorff A."/>
            <person name="Ohm R."/>
            <person name="Martin F."/>
            <person name="Silar P."/>
            <person name="Natvig D."/>
            <person name="Lalanne C."/>
            <person name="Gautier V."/>
            <person name="Ament-Velasquez S.L."/>
            <person name="Kruys A."/>
            <person name="Hutchinson M.I."/>
            <person name="Powell A.J."/>
            <person name="Barry K."/>
            <person name="Miller A.N."/>
            <person name="Grigoriev I.V."/>
            <person name="Debuchy R."/>
            <person name="Gladieux P."/>
            <person name="Thoren M.H."/>
            <person name="Johannesson H."/>
        </authorList>
    </citation>
    <scope>NUCLEOTIDE SEQUENCE</scope>
    <source>
        <strain evidence="10">CBS 333.67</strain>
    </source>
</reference>
<dbReference type="GO" id="GO:0046452">
    <property type="term" value="P:dihydrofolate metabolic process"/>
    <property type="evidence" value="ECO:0007669"/>
    <property type="project" value="TreeGrafter"/>
</dbReference>
<sequence length="266" mass="29053">MSHEFLQKTSSSSSSTAATGATQRGSPLPEVTLIVAATAQHMGIGRAGSLPWPMLKREMAYFARVTRRLPPPVVPLKSESGGGGVMNNDDDDDARRKKKKKNAVVMGRKTWESIPERFRPLPGRWNVVLSTRGATTTTPTTGGEGAAGGVPEAVTAQSLEEALAYLRDVKQKKEGGGLGRVFVIGGAQIYRAALEMIQARRVLLTRVRTDFECDTFFPLKLDEDGAPGWRRASQAEMDAWVGEEVPRGVQSEAGTEYEFEMWERVD</sequence>
<evidence type="ECO:0000256" key="3">
    <source>
        <dbReference type="ARBA" id="ARBA00018886"/>
    </source>
</evidence>
<dbReference type="PRINTS" id="PR00070">
    <property type="entry name" value="DHFR"/>
</dbReference>
<comment type="similarity">
    <text evidence="7">Belongs to the dihydrofolate reductase family.</text>
</comment>
<name>A0AAJ0LY48_9PEZI</name>
<evidence type="ECO:0000259" key="9">
    <source>
        <dbReference type="PROSITE" id="PS51330"/>
    </source>
</evidence>
<dbReference type="GO" id="GO:0050661">
    <property type="term" value="F:NADP binding"/>
    <property type="evidence" value="ECO:0007669"/>
    <property type="project" value="InterPro"/>
</dbReference>
<dbReference type="PANTHER" id="PTHR48069:SF3">
    <property type="entry name" value="DIHYDROFOLATE REDUCTASE"/>
    <property type="match status" value="1"/>
</dbReference>
<dbReference type="Pfam" id="PF00186">
    <property type="entry name" value="DHFR_1"/>
    <property type="match status" value="1"/>
</dbReference>
<dbReference type="SUPFAM" id="SSF53597">
    <property type="entry name" value="Dihydrofolate reductase-like"/>
    <property type="match status" value="1"/>
</dbReference>
<dbReference type="InterPro" id="IPR017925">
    <property type="entry name" value="DHFR_CS"/>
</dbReference>
<evidence type="ECO:0000313" key="10">
    <source>
        <dbReference type="EMBL" id="KAK3302027.1"/>
    </source>
</evidence>
<dbReference type="PROSITE" id="PS00075">
    <property type="entry name" value="DHFR_1"/>
    <property type="match status" value="1"/>
</dbReference>
<feature type="region of interest" description="Disordered" evidence="8">
    <location>
        <begin position="1"/>
        <end position="25"/>
    </location>
</feature>
<evidence type="ECO:0000256" key="6">
    <source>
        <dbReference type="ARBA" id="ARBA00023002"/>
    </source>
</evidence>
<evidence type="ECO:0000313" key="11">
    <source>
        <dbReference type="Proteomes" id="UP001273166"/>
    </source>
</evidence>
<dbReference type="Gene3D" id="3.40.430.10">
    <property type="entry name" value="Dihydrofolate Reductase, subunit A"/>
    <property type="match status" value="1"/>
</dbReference>
<feature type="compositionally biased region" description="Low complexity" evidence="8">
    <location>
        <begin position="9"/>
        <end position="22"/>
    </location>
</feature>
<dbReference type="CDD" id="cd00209">
    <property type="entry name" value="DHFR"/>
    <property type="match status" value="1"/>
</dbReference>
<evidence type="ECO:0000256" key="5">
    <source>
        <dbReference type="ARBA" id="ARBA00022857"/>
    </source>
</evidence>
<dbReference type="RefSeq" id="XP_062717807.1">
    <property type="nucleotide sequence ID" value="XM_062865236.1"/>
</dbReference>
<dbReference type="GO" id="GO:0046654">
    <property type="term" value="P:tetrahydrofolate biosynthetic process"/>
    <property type="evidence" value="ECO:0007669"/>
    <property type="project" value="InterPro"/>
</dbReference>
<dbReference type="GeneID" id="87884065"/>
<dbReference type="GO" id="GO:0046655">
    <property type="term" value="P:folic acid metabolic process"/>
    <property type="evidence" value="ECO:0007669"/>
    <property type="project" value="TreeGrafter"/>
</dbReference>
<evidence type="ECO:0000256" key="4">
    <source>
        <dbReference type="ARBA" id="ARBA00022563"/>
    </source>
</evidence>
<dbReference type="InterPro" id="IPR001796">
    <property type="entry name" value="DHFR_dom"/>
</dbReference>
<accession>A0AAJ0LY48</accession>
<dbReference type="InterPro" id="IPR012259">
    <property type="entry name" value="DHFR"/>
</dbReference>
<dbReference type="GO" id="GO:0004146">
    <property type="term" value="F:dihydrofolate reductase activity"/>
    <property type="evidence" value="ECO:0007669"/>
    <property type="project" value="UniProtKB-EC"/>
</dbReference>
<evidence type="ECO:0000256" key="7">
    <source>
        <dbReference type="RuleBase" id="RU004474"/>
    </source>
</evidence>
<comment type="pathway">
    <text evidence="1">Cofactor biosynthesis; tetrahydrofolate biosynthesis; 5,6,7,8-tetrahydrofolate from 7,8-dihydrofolate: step 1/1.</text>
</comment>
<dbReference type="GO" id="GO:0005739">
    <property type="term" value="C:mitochondrion"/>
    <property type="evidence" value="ECO:0007669"/>
    <property type="project" value="TreeGrafter"/>
</dbReference>
<dbReference type="Proteomes" id="UP001273166">
    <property type="component" value="Unassembled WGS sequence"/>
</dbReference>
<gene>
    <name evidence="10" type="ORF">B0T15DRAFT_404037</name>
</gene>
<evidence type="ECO:0000256" key="8">
    <source>
        <dbReference type="SAM" id="MobiDB-lite"/>
    </source>
</evidence>
<evidence type="ECO:0000256" key="2">
    <source>
        <dbReference type="ARBA" id="ARBA00012856"/>
    </source>
</evidence>
<keyword evidence="6" id="KW-0560">Oxidoreductase</keyword>
<dbReference type="EC" id="1.5.1.3" evidence="2"/>
<dbReference type="AlphaFoldDB" id="A0AAJ0LY48"/>
<reference evidence="10" key="1">
    <citation type="journal article" date="2023" name="Mol. Phylogenet. Evol.">
        <title>Genome-scale phylogeny and comparative genomics of the fungal order Sordariales.</title>
        <authorList>
            <person name="Hensen N."/>
            <person name="Bonometti L."/>
            <person name="Westerberg I."/>
            <person name="Brannstrom I.O."/>
            <person name="Guillou S."/>
            <person name="Cros-Aarteil S."/>
            <person name="Calhoun S."/>
            <person name="Haridas S."/>
            <person name="Kuo A."/>
            <person name="Mondo S."/>
            <person name="Pangilinan J."/>
            <person name="Riley R."/>
            <person name="LaButti K."/>
            <person name="Andreopoulos B."/>
            <person name="Lipzen A."/>
            <person name="Chen C."/>
            <person name="Yan M."/>
            <person name="Daum C."/>
            <person name="Ng V."/>
            <person name="Clum A."/>
            <person name="Steindorff A."/>
            <person name="Ohm R.A."/>
            <person name="Martin F."/>
            <person name="Silar P."/>
            <person name="Natvig D.O."/>
            <person name="Lalanne C."/>
            <person name="Gautier V."/>
            <person name="Ament-Velasquez S.L."/>
            <person name="Kruys A."/>
            <person name="Hutchinson M.I."/>
            <person name="Powell A.J."/>
            <person name="Barry K."/>
            <person name="Miller A.N."/>
            <person name="Grigoriev I.V."/>
            <person name="Debuchy R."/>
            <person name="Gladieux P."/>
            <person name="Hiltunen Thoren M."/>
            <person name="Johannesson H."/>
        </authorList>
    </citation>
    <scope>NUCLEOTIDE SEQUENCE</scope>
    <source>
        <strain evidence="10">CBS 333.67</strain>
    </source>
</reference>
<feature type="domain" description="DHFR" evidence="9">
    <location>
        <begin position="30"/>
        <end position="264"/>
    </location>
</feature>
<keyword evidence="11" id="KW-1185">Reference proteome</keyword>